<dbReference type="Proteomes" id="UP000642993">
    <property type="component" value="Unassembled WGS sequence"/>
</dbReference>
<name>A0A927JBZ4_9ACTN</name>
<dbReference type="GO" id="GO:0051287">
    <property type="term" value="F:NAD binding"/>
    <property type="evidence" value="ECO:0007669"/>
    <property type="project" value="InterPro"/>
</dbReference>
<comment type="caution">
    <text evidence="4">The sequence shown here is derived from an EMBL/GenBank/DDBJ whole genome shotgun (WGS) entry which is preliminary data.</text>
</comment>
<accession>A0A927JBZ4</accession>
<keyword evidence="5" id="KW-1185">Reference proteome</keyword>
<evidence type="ECO:0000259" key="3">
    <source>
        <dbReference type="Pfam" id="PF02826"/>
    </source>
</evidence>
<dbReference type="GO" id="GO:0016616">
    <property type="term" value="F:oxidoreductase activity, acting on the CH-OH group of donors, NAD or NADP as acceptor"/>
    <property type="evidence" value="ECO:0007669"/>
    <property type="project" value="UniProtKB-ARBA"/>
</dbReference>
<dbReference type="PANTHER" id="PTHR43333">
    <property type="entry name" value="2-HACID_DH_C DOMAIN-CONTAINING PROTEIN"/>
    <property type="match status" value="1"/>
</dbReference>
<dbReference type="Pfam" id="PF02826">
    <property type="entry name" value="2-Hacid_dh_C"/>
    <property type="match status" value="1"/>
</dbReference>
<dbReference type="AlphaFoldDB" id="A0A927JBZ4"/>
<dbReference type="PANTHER" id="PTHR43333:SF1">
    <property type="entry name" value="D-ISOMER SPECIFIC 2-HYDROXYACID DEHYDROGENASE NAD-BINDING DOMAIN-CONTAINING PROTEIN"/>
    <property type="match status" value="1"/>
</dbReference>
<reference evidence="4" key="1">
    <citation type="submission" date="2020-09" db="EMBL/GenBank/DDBJ databases">
        <title>Hoyosella lacisalsi sp. nov., a halotolerant actinobacterium isolated from soil of Lake Gudzhirganskoe.</title>
        <authorList>
            <person name="Yang Q."/>
            <person name="Guo P.Y."/>
            <person name="Liu S.W."/>
            <person name="Li F.N."/>
            <person name="Sun C.H."/>
        </authorList>
    </citation>
    <scope>NUCLEOTIDE SEQUENCE</scope>
    <source>
        <strain evidence="4">G463</strain>
    </source>
</reference>
<keyword evidence="2" id="KW-0520">NAD</keyword>
<protein>
    <submittedName>
        <fullName evidence="4">D-2-hydroxyacid dehydrogenase</fullName>
    </submittedName>
</protein>
<dbReference type="RefSeq" id="WP_192038548.1">
    <property type="nucleotide sequence ID" value="NZ_JACYWE010000003.1"/>
</dbReference>
<feature type="domain" description="D-isomer specific 2-hydroxyacid dehydrogenase NAD-binding" evidence="3">
    <location>
        <begin position="110"/>
        <end position="283"/>
    </location>
</feature>
<dbReference type="InterPro" id="IPR036291">
    <property type="entry name" value="NAD(P)-bd_dom_sf"/>
</dbReference>
<gene>
    <name evidence="4" type="ORF">HT102_06185</name>
</gene>
<evidence type="ECO:0000256" key="2">
    <source>
        <dbReference type="ARBA" id="ARBA00023027"/>
    </source>
</evidence>
<evidence type="ECO:0000313" key="5">
    <source>
        <dbReference type="Proteomes" id="UP000642993"/>
    </source>
</evidence>
<proteinExistence type="predicted"/>
<dbReference type="InterPro" id="IPR006140">
    <property type="entry name" value="D-isomer_DH_NAD-bd"/>
</dbReference>
<organism evidence="4 5">
    <name type="scientific">Lolliginicoccus lacisalsi</name>
    <dbReference type="NCBI Taxonomy" id="2742202"/>
    <lineage>
        <taxon>Bacteria</taxon>
        <taxon>Bacillati</taxon>
        <taxon>Actinomycetota</taxon>
        <taxon>Actinomycetes</taxon>
        <taxon>Mycobacteriales</taxon>
        <taxon>Hoyosellaceae</taxon>
        <taxon>Lolliginicoccus</taxon>
    </lineage>
</organism>
<dbReference type="CDD" id="cd05300">
    <property type="entry name" value="2-Hacid_dh_1"/>
    <property type="match status" value="1"/>
</dbReference>
<evidence type="ECO:0000313" key="4">
    <source>
        <dbReference type="EMBL" id="MBD8506070.1"/>
    </source>
</evidence>
<keyword evidence="1" id="KW-0560">Oxidoreductase</keyword>
<sequence>MTENPIITVLHGDARPDEDLLAPVREHATLRYSTAEQLPETLPGARVLFAYDFFSHAVPDAWPHSDDLEWIHIASAGVERFMFDELSASNVVVTNSRGIFDPHIAEYVLGQILSFAKDFPRSLRLQQEREWQHRESERIAGKHVIVVGTGPIGRAIGRLLRAAGMKVTGSGRRARDNDPDLGTIIAQEDLPAALATADYVVSIAPSTPQTRHMFNAEMFAAMKPTARFINVGRGDLTVTDDLVAALRDGTIAGAALDVIDPEPPPPDHPLWGLGNVMITPHNAGDVVGWRDDLTSLFIENFQRWRRGTELLNIVDKDRGYVPG</sequence>
<dbReference type="InterPro" id="IPR029753">
    <property type="entry name" value="D-isomer_DH_CS"/>
</dbReference>
<dbReference type="FunFam" id="3.40.50.720:FF:000363">
    <property type="entry name" value="D-isomer specific 2-hydroxyacid dehydrogenase"/>
    <property type="match status" value="1"/>
</dbReference>
<dbReference type="SUPFAM" id="SSF51735">
    <property type="entry name" value="NAD(P)-binding Rossmann-fold domains"/>
    <property type="match status" value="1"/>
</dbReference>
<evidence type="ECO:0000256" key="1">
    <source>
        <dbReference type="ARBA" id="ARBA00023002"/>
    </source>
</evidence>
<dbReference type="SUPFAM" id="SSF52283">
    <property type="entry name" value="Formate/glycerate dehydrogenase catalytic domain-like"/>
    <property type="match status" value="1"/>
</dbReference>
<dbReference type="PROSITE" id="PS00671">
    <property type="entry name" value="D_2_HYDROXYACID_DH_3"/>
    <property type="match status" value="1"/>
</dbReference>
<dbReference type="EMBL" id="JACYWE010000003">
    <property type="protein sequence ID" value="MBD8506070.1"/>
    <property type="molecule type" value="Genomic_DNA"/>
</dbReference>
<dbReference type="Gene3D" id="3.40.50.720">
    <property type="entry name" value="NAD(P)-binding Rossmann-like Domain"/>
    <property type="match status" value="2"/>
</dbReference>